<evidence type="ECO:0000313" key="2">
    <source>
        <dbReference type="EMBL" id="KAA8545535.1"/>
    </source>
</evidence>
<keyword evidence="1" id="KW-0732">Signal</keyword>
<evidence type="ECO:0000256" key="1">
    <source>
        <dbReference type="SAM" id="SignalP"/>
    </source>
</evidence>
<keyword evidence="3" id="KW-1185">Reference proteome</keyword>
<organism evidence="2 3">
    <name type="scientific">Nyssa sinensis</name>
    <dbReference type="NCBI Taxonomy" id="561372"/>
    <lineage>
        <taxon>Eukaryota</taxon>
        <taxon>Viridiplantae</taxon>
        <taxon>Streptophyta</taxon>
        <taxon>Embryophyta</taxon>
        <taxon>Tracheophyta</taxon>
        <taxon>Spermatophyta</taxon>
        <taxon>Magnoliopsida</taxon>
        <taxon>eudicotyledons</taxon>
        <taxon>Gunneridae</taxon>
        <taxon>Pentapetalae</taxon>
        <taxon>asterids</taxon>
        <taxon>Cornales</taxon>
        <taxon>Nyssaceae</taxon>
        <taxon>Nyssa</taxon>
    </lineage>
</organism>
<sequence length="92" mass="10535">MAYHHTLLQTLFLVIIATGVKLSECSNITIVNYCKETIWPAIIPNDNFTGFALKRGQSAIFNAPANWSGRIWARTGCNFEQRQRQLPNRQLR</sequence>
<proteinExistence type="predicted"/>
<dbReference type="PRINTS" id="PR00347">
    <property type="entry name" value="THAUMATIN"/>
</dbReference>
<feature type="signal peptide" evidence="1">
    <location>
        <begin position="1"/>
        <end position="25"/>
    </location>
</feature>
<dbReference type="InterPro" id="IPR037176">
    <property type="entry name" value="Osmotin/thaumatin-like_sf"/>
</dbReference>
<evidence type="ECO:0000313" key="3">
    <source>
        <dbReference type="Proteomes" id="UP000325577"/>
    </source>
</evidence>
<dbReference type="InterPro" id="IPR001938">
    <property type="entry name" value="Thaumatin"/>
</dbReference>
<dbReference type="PIRSF" id="PIRSF002703">
    <property type="entry name" value="Thaumatin"/>
    <property type="match status" value="1"/>
</dbReference>
<accession>A0A5J5BRC6</accession>
<protein>
    <submittedName>
        <fullName evidence="2">Uncharacterized protein</fullName>
    </submittedName>
</protein>
<gene>
    <name evidence="2" type="ORF">F0562_020319</name>
</gene>
<reference evidence="2 3" key="1">
    <citation type="submission" date="2019-09" db="EMBL/GenBank/DDBJ databases">
        <title>A chromosome-level genome assembly of the Chinese tupelo Nyssa sinensis.</title>
        <authorList>
            <person name="Yang X."/>
            <person name="Kang M."/>
            <person name="Yang Y."/>
            <person name="Xiong H."/>
            <person name="Wang M."/>
            <person name="Zhang Z."/>
            <person name="Wang Z."/>
            <person name="Wu H."/>
            <person name="Ma T."/>
            <person name="Liu J."/>
            <person name="Xi Z."/>
        </authorList>
    </citation>
    <scope>NUCLEOTIDE SEQUENCE [LARGE SCALE GENOMIC DNA]</scope>
    <source>
        <strain evidence="2">J267</strain>
        <tissue evidence="2">Leaf</tissue>
    </source>
</reference>
<dbReference type="SUPFAM" id="SSF49870">
    <property type="entry name" value="Osmotin, thaumatin-like protein"/>
    <property type="match status" value="1"/>
</dbReference>
<dbReference type="AlphaFoldDB" id="A0A5J5BRC6"/>
<dbReference type="OrthoDB" id="430315at2759"/>
<dbReference type="EMBL" id="CM018033">
    <property type="protein sequence ID" value="KAA8545535.1"/>
    <property type="molecule type" value="Genomic_DNA"/>
</dbReference>
<dbReference type="Proteomes" id="UP000325577">
    <property type="component" value="Linkage Group LG10"/>
</dbReference>
<dbReference type="PANTHER" id="PTHR31048">
    <property type="entry name" value="OS03G0233200 PROTEIN"/>
    <property type="match status" value="1"/>
</dbReference>
<feature type="chain" id="PRO_5023870288" evidence="1">
    <location>
        <begin position="26"/>
        <end position="92"/>
    </location>
</feature>
<name>A0A5J5BRC6_9ASTE</name>
<dbReference type="PROSITE" id="PS51367">
    <property type="entry name" value="THAUMATIN_2"/>
    <property type="match status" value="1"/>
</dbReference>
<dbReference type="Pfam" id="PF00314">
    <property type="entry name" value="Thaumatin"/>
    <property type="match status" value="1"/>
</dbReference>
<dbReference type="Gene3D" id="2.60.110.10">
    <property type="entry name" value="Thaumatin"/>
    <property type="match status" value="1"/>
</dbReference>